<comment type="catalytic activity">
    <reaction evidence="40">
        <text>an acyl-CoA + acetyl-CoA = a 3-oxoacyl-CoA + CoA</text>
        <dbReference type="Rhea" id="RHEA:21564"/>
        <dbReference type="ChEBI" id="CHEBI:57287"/>
        <dbReference type="ChEBI" id="CHEBI:57288"/>
        <dbReference type="ChEBI" id="CHEBI:58342"/>
        <dbReference type="ChEBI" id="CHEBI:90726"/>
        <dbReference type="EC" id="2.3.1.16"/>
    </reaction>
    <physiologicalReaction direction="right-to-left" evidence="40">
        <dbReference type="Rhea" id="RHEA:21566"/>
    </physiologicalReaction>
</comment>
<dbReference type="InterPro" id="IPR055140">
    <property type="entry name" value="Thiolase_C_2"/>
</dbReference>
<evidence type="ECO:0000256" key="14">
    <source>
        <dbReference type="ARBA" id="ARBA00023098"/>
    </source>
</evidence>
<keyword evidence="17" id="KW-0472">Membrane</keyword>
<dbReference type="InterPro" id="IPR036458">
    <property type="entry name" value="Na:dicarbo_symporter_sf"/>
</dbReference>
<evidence type="ECO:0000256" key="41">
    <source>
        <dbReference type="ARBA" id="ARBA00049268"/>
    </source>
</evidence>
<evidence type="ECO:0000259" key="47">
    <source>
        <dbReference type="Pfam" id="PF22691"/>
    </source>
</evidence>
<evidence type="ECO:0000256" key="19">
    <source>
        <dbReference type="ARBA" id="ARBA00023180"/>
    </source>
</evidence>
<protein>
    <recommendedName>
        <fullName evidence="6">Sterol carrier protein 2</fullName>
        <ecNumber evidence="21">2.3.1.155</ecNumber>
        <ecNumber evidence="22">2.3.1.16</ecNumber>
        <ecNumber evidence="5">2.3.1.176</ecNumber>
    </recommendedName>
    <alternativeName>
        <fullName evidence="31">Acetyl-CoA C-myristoyltransferase</fullName>
    </alternativeName>
    <alternativeName>
        <fullName evidence="28">Non-specific lipid-transfer protein</fullName>
    </alternativeName>
    <alternativeName>
        <fullName evidence="32">Propanoyl-CoA C-acyltransferase</fullName>
    </alternativeName>
    <alternativeName>
        <fullName evidence="27">SCP-2/3-oxoacyl-CoA thiolase</fullName>
    </alternativeName>
    <alternativeName>
        <fullName evidence="29">SCP-2/thiolase</fullName>
    </alternativeName>
    <alternativeName>
        <fullName evidence="30">SCP-chi</fullName>
    </alternativeName>
    <alternativeName>
        <fullName evidence="33">Sterol carrier protein X</fullName>
    </alternativeName>
</protein>
<evidence type="ECO:0000256" key="16">
    <source>
        <dbReference type="ARBA" id="ARBA00023128"/>
    </source>
</evidence>
<dbReference type="SUPFAM" id="SSF118215">
    <property type="entry name" value="Proton glutamate symport protein"/>
    <property type="match status" value="1"/>
</dbReference>
<dbReference type="PROSITE" id="PS00714">
    <property type="entry name" value="NA_DICARBOXYL_SYMP_2"/>
    <property type="match status" value="1"/>
</dbReference>
<evidence type="ECO:0000256" key="31">
    <source>
        <dbReference type="ARBA" id="ARBA00032093"/>
    </source>
</evidence>
<evidence type="ECO:0000256" key="21">
    <source>
        <dbReference type="ARBA" id="ARBA00024058"/>
    </source>
</evidence>
<proteinExistence type="predicted"/>
<evidence type="ECO:0000256" key="37">
    <source>
        <dbReference type="ARBA" id="ARBA00048001"/>
    </source>
</evidence>
<keyword evidence="15" id="KW-0446">Lipid-binding</keyword>
<dbReference type="GO" id="GO:0003988">
    <property type="term" value="F:acetyl-CoA C-acyltransferase activity"/>
    <property type="evidence" value="ECO:0007669"/>
    <property type="project" value="UniProtKB-EC"/>
</dbReference>
<comment type="catalytic activity">
    <reaction evidence="42">
        <text>dodecanoyl-CoA + acetyl-CoA = 3-oxotetradecanoyl-CoA + CoA</text>
        <dbReference type="Rhea" id="RHEA:31091"/>
        <dbReference type="ChEBI" id="CHEBI:57287"/>
        <dbReference type="ChEBI" id="CHEBI:57288"/>
        <dbReference type="ChEBI" id="CHEBI:57375"/>
        <dbReference type="ChEBI" id="CHEBI:62543"/>
    </reaction>
    <physiologicalReaction direction="right-to-left" evidence="42">
        <dbReference type="Rhea" id="RHEA:31093"/>
    </physiologicalReaction>
</comment>
<evidence type="ECO:0000256" key="3">
    <source>
        <dbReference type="ARBA" id="ARBA00004275"/>
    </source>
</evidence>
<keyword evidence="16" id="KW-0496">Mitochondrion</keyword>
<evidence type="ECO:0000256" key="25">
    <source>
        <dbReference type="ARBA" id="ARBA00024514"/>
    </source>
</evidence>
<evidence type="ECO:0000256" key="40">
    <source>
        <dbReference type="ARBA" id="ARBA00049178"/>
    </source>
</evidence>
<keyword evidence="19" id="KW-0325">Glycoprotein</keyword>
<dbReference type="InterPro" id="IPR018107">
    <property type="entry name" value="Na-dicarboxylate_symporter_CS"/>
</dbReference>
<evidence type="ECO:0000256" key="33">
    <source>
        <dbReference type="ARBA" id="ARBA00033178"/>
    </source>
</evidence>
<evidence type="ECO:0000256" key="5">
    <source>
        <dbReference type="ARBA" id="ARBA00012352"/>
    </source>
</evidence>
<keyword evidence="11" id="KW-0769">Symport</keyword>
<comment type="catalytic activity">
    <reaction evidence="37">
        <text>hexanoyl-CoA + acetyl-CoA = 3-oxooctanoyl-CoA + CoA</text>
        <dbReference type="Rhea" id="RHEA:31203"/>
        <dbReference type="ChEBI" id="CHEBI:57287"/>
        <dbReference type="ChEBI" id="CHEBI:57288"/>
        <dbReference type="ChEBI" id="CHEBI:62619"/>
        <dbReference type="ChEBI" id="CHEBI:62620"/>
    </reaction>
    <physiologicalReaction direction="right-to-left" evidence="37">
        <dbReference type="Rhea" id="RHEA:31205"/>
    </physiologicalReaction>
</comment>
<dbReference type="GO" id="GO:0005739">
    <property type="term" value="C:mitochondrion"/>
    <property type="evidence" value="ECO:0007669"/>
    <property type="project" value="UniProtKB-SubCell"/>
</dbReference>
<feature type="domain" description="SCP2" evidence="46">
    <location>
        <begin position="421"/>
        <end position="515"/>
    </location>
</feature>
<dbReference type="GO" id="GO:0005886">
    <property type="term" value="C:plasma membrane"/>
    <property type="evidence" value="ECO:0007669"/>
    <property type="project" value="TreeGrafter"/>
</dbReference>
<evidence type="ECO:0000256" key="35">
    <source>
        <dbReference type="ARBA" id="ARBA00045994"/>
    </source>
</evidence>
<dbReference type="GO" id="GO:0008289">
    <property type="term" value="F:lipid binding"/>
    <property type="evidence" value="ECO:0007669"/>
    <property type="project" value="UniProtKB-KW"/>
</dbReference>
<dbReference type="InterPro" id="IPR001991">
    <property type="entry name" value="Na-dicarboxylate_symporter"/>
</dbReference>
<evidence type="ECO:0000256" key="23">
    <source>
        <dbReference type="ARBA" id="ARBA00024471"/>
    </source>
</evidence>
<feature type="domain" description="Thiolase C-terminal" evidence="47">
    <location>
        <begin position="269"/>
        <end position="385"/>
    </location>
</feature>
<keyword evidence="10" id="KW-0812">Transmembrane</keyword>
<comment type="catalytic activity">
    <reaction evidence="24">
        <text>choloyl-CoA + propanoyl-CoA = 3alpha,7alpha,12alpha-trihydroxy-24-oxo-5beta-cholestan-26-oyl-CoA + CoA</text>
        <dbReference type="Rhea" id="RHEA:16865"/>
        <dbReference type="ChEBI" id="CHEBI:57287"/>
        <dbReference type="ChEBI" id="CHEBI:57373"/>
        <dbReference type="ChEBI" id="CHEBI:57392"/>
        <dbReference type="ChEBI" id="CHEBI:58507"/>
        <dbReference type="EC" id="2.3.1.176"/>
    </reaction>
    <physiologicalReaction direction="right-to-left" evidence="24">
        <dbReference type="Rhea" id="RHEA:16867"/>
    </physiologicalReaction>
</comment>
<dbReference type="FunFam" id="3.40.47.10:FF:000016">
    <property type="entry name" value="Non-specific lipid-transfer protein"/>
    <property type="match status" value="1"/>
</dbReference>
<dbReference type="Pfam" id="PF22691">
    <property type="entry name" value="Thiolase_C_1"/>
    <property type="match status" value="1"/>
</dbReference>
<dbReference type="Gene3D" id="3.40.47.10">
    <property type="match status" value="1"/>
</dbReference>
<dbReference type="PANTHER" id="PTHR11958:SF63">
    <property type="entry name" value="AMINO ACID TRANSPORTER"/>
    <property type="match status" value="1"/>
</dbReference>
<comment type="catalytic activity">
    <reaction evidence="43">
        <text>3-oxohexadecanedioyl-CoA + CoA = tetradecanedioyl-CoA + acetyl-CoA</text>
        <dbReference type="Rhea" id="RHEA:40343"/>
        <dbReference type="ChEBI" id="CHEBI:57287"/>
        <dbReference type="ChEBI" id="CHEBI:57288"/>
        <dbReference type="ChEBI" id="CHEBI:77081"/>
        <dbReference type="ChEBI" id="CHEBI:77084"/>
    </reaction>
    <physiologicalReaction direction="left-to-right" evidence="43">
        <dbReference type="Rhea" id="RHEA:40344"/>
    </physiologicalReaction>
</comment>
<evidence type="ECO:0000256" key="24">
    <source>
        <dbReference type="ARBA" id="ARBA00024509"/>
    </source>
</evidence>
<evidence type="ECO:0000256" key="1">
    <source>
        <dbReference type="ARBA" id="ARBA00004141"/>
    </source>
</evidence>
<keyword evidence="20" id="KW-0012">Acyltransferase</keyword>
<dbReference type="PRINTS" id="PR00173">
    <property type="entry name" value="EDTRNSPORT"/>
</dbReference>
<comment type="catalytic activity">
    <reaction evidence="25">
        <text>3-oxo-(9Z-octadecenoyl)-CoA + CoA = (7Z)-hexadecenoyl-CoA + acetyl-CoA</text>
        <dbReference type="Rhea" id="RHEA:47400"/>
        <dbReference type="ChEBI" id="CHEBI:57287"/>
        <dbReference type="ChEBI" id="CHEBI:57288"/>
        <dbReference type="ChEBI" id="CHEBI:87695"/>
        <dbReference type="ChEBI" id="CHEBI:87698"/>
    </reaction>
    <physiologicalReaction direction="left-to-right" evidence="25">
        <dbReference type="Rhea" id="RHEA:47401"/>
    </physiologicalReaction>
</comment>
<dbReference type="InterPro" id="IPR020615">
    <property type="entry name" value="Thiolase_acyl_enz_int_AS"/>
</dbReference>
<dbReference type="InterPro" id="IPR020613">
    <property type="entry name" value="Thiolase_CS"/>
</dbReference>
<gene>
    <name evidence="48" type="ORF">PACLA_8A047500</name>
</gene>
<feature type="non-terminal residue" evidence="48">
    <location>
        <position position="944"/>
    </location>
</feature>
<keyword evidence="8" id="KW-0963">Cytoplasm</keyword>
<dbReference type="InterPro" id="IPR003033">
    <property type="entry name" value="SCP2_sterol-bd_dom"/>
</dbReference>
<dbReference type="GO" id="GO:0005777">
    <property type="term" value="C:peroxisome"/>
    <property type="evidence" value="ECO:0007669"/>
    <property type="project" value="UniProtKB-SubCell"/>
</dbReference>
<comment type="catalytic activity">
    <reaction evidence="38">
        <text>decanoyl-CoA + acetyl-CoA = 3-oxododecanoyl-CoA + CoA</text>
        <dbReference type="Rhea" id="RHEA:31183"/>
        <dbReference type="ChEBI" id="CHEBI:57287"/>
        <dbReference type="ChEBI" id="CHEBI:57288"/>
        <dbReference type="ChEBI" id="CHEBI:61430"/>
        <dbReference type="ChEBI" id="CHEBI:62615"/>
    </reaction>
    <physiologicalReaction direction="right-to-left" evidence="38">
        <dbReference type="Rhea" id="RHEA:31185"/>
    </physiologicalReaction>
</comment>
<comment type="subcellular location">
    <subcellularLocation>
        <location evidence="4">Cytoplasm</location>
    </subcellularLocation>
    <subcellularLocation>
        <location evidence="1">Membrane</location>
        <topology evidence="1">Multi-pass membrane protein</topology>
    </subcellularLocation>
    <subcellularLocation>
        <location evidence="2">Mitochondrion</location>
    </subcellularLocation>
    <subcellularLocation>
        <location evidence="3">Peroxisome</location>
    </subcellularLocation>
</comment>
<dbReference type="OrthoDB" id="542135at2759"/>
<evidence type="ECO:0000256" key="15">
    <source>
        <dbReference type="ARBA" id="ARBA00023121"/>
    </source>
</evidence>
<dbReference type="GO" id="GO:0006869">
    <property type="term" value="P:lipid transport"/>
    <property type="evidence" value="ECO:0007669"/>
    <property type="project" value="UniProtKB-KW"/>
</dbReference>
<comment type="caution">
    <text evidence="48">The sequence shown here is derived from an EMBL/GenBank/DDBJ whole genome shotgun (WGS) entry which is preliminary data.</text>
</comment>
<keyword evidence="7" id="KW-0813">Transport</keyword>
<evidence type="ECO:0000313" key="48">
    <source>
        <dbReference type="EMBL" id="CAB3982950.1"/>
    </source>
</evidence>
<dbReference type="Gene3D" id="3.30.1050.10">
    <property type="entry name" value="SCP2 sterol-binding domain"/>
    <property type="match status" value="1"/>
</dbReference>
<dbReference type="EC" id="2.3.1.176" evidence="5"/>
<evidence type="ECO:0000313" key="49">
    <source>
        <dbReference type="Proteomes" id="UP001152795"/>
    </source>
</evidence>
<evidence type="ECO:0000256" key="4">
    <source>
        <dbReference type="ARBA" id="ARBA00004496"/>
    </source>
</evidence>
<dbReference type="Pfam" id="PF00375">
    <property type="entry name" value="SDF"/>
    <property type="match status" value="1"/>
</dbReference>
<dbReference type="AlphaFoldDB" id="A0A6S7GC64"/>
<evidence type="ECO:0000259" key="46">
    <source>
        <dbReference type="Pfam" id="PF02036"/>
    </source>
</evidence>
<evidence type="ECO:0000259" key="45">
    <source>
        <dbReference type="Pfam" id="PF00108"/>
    </source>
</evidence>
<dbReference type="FunFam" id="3.30.1050.10:FF:000001">
    <property type="entry name" value="Putative Non-specific lipid-transfer protein"/>
    <property type="match status" value="1"/>
</dbReference>
<comment type="catalytic activity">
    <reaction evidence="44">
        <text>octanoyl-CoA + acetyl-CoA = 3-oxodecanoyl-CoA + CoA</text>
        <dbReference type="Rhea" id="RHEA:31087"/>
        <dbReference type="ChEBI" id="CHEBI:57287"/>
        <dbReference type="ChEBI" id="CHEBI:57288"/>
        <dbReference type="ChEBI" id="CHEBI:57386"/>
        <dbReference type="ChEBI" id="CHEBI:62548"/>
    </reaction>
    <physiologicalReaction direction="right-to-left" evidence="44">
        <dbReference type="Rhea" id="RHEA:31089"/>
    </physiologicalReaction>
</comment>
<evidence type="ECO:0000256" key="38">
    <source>
        <dbReference type="ARBA" id="ARBA00048004"/>
    </source>
</evidence>
<dbReference type="Pfam" id="PF02036">
    <property type="entry name" value="SCP2"/>
    <property type="match status" value="1"/>
</dbReference>
<dbReference type="InterPro" id="IPR050746">
    <property type="entry name" value="DAACS"/>
</dbReference>
<evidence type="ECO:0000256" key="12">
    <source>
        <dbReference type="ARBA" id="ARBA00022989"/>
    </source>
</evidence>
<evidence type="ECO:0000256" key="2">
    <source>
        <dbReference type="ARBA" id="ARBA00004173"/>
    </source>
</evidence>
<reference evidence="48" key="1">
    <citation type="submission" date="2020-04" db="EMBL/GenBank/DDBJ databases">
        <authorList>
            <person name="Alioto T."/>
            <person name="Alioto T."/>
            <person name="Gomez Garrido J."/>
        </authorList>
    </citation>
    <scope>NUCLEOTIDE SEQUENCE</scope>
    <source>
        <strain evidence="48">A484AB</strain>
    </source>
</reference>
<dbReference type="InterPro" id="IPR016039">
    <property type="entry name" value="Thiolase-like"/>
</dbReference>
<dbReference type="PROSITE" id="PS00713">
    <property type="entry name" value="NA_DICARBOXYL_SYMP_1"/>
    <property type="match status" value="1"/>
</dbReference>
<evidence type="ECO:0000256" key="10">
    <source>
        <dbReference type="ARBA" id="ARBA00022692"/>
    </source>
</evidence>
<evidence type="ECO:0000256" key="20">
    <source>
        <dbReference type="ARBA" id="ARBA00023315"/>
    </source>
</evidence>
<dbReference type="Pfam" id="PF00108">
    <property type="entry name" value="Thiolase_N"/>
    <property type="match status" value="1"/>
</dbReference>
<organism evidence="48 49">
    <name type="scientific">Paramuricea clavata</name>
    <name type="common">Red gorgonian</name>
    <name type="synonym">Violescent sea-whip</name>
    <dbReference type="NCBI Taxonomy" id="317549"/>
    <lineage>
        <taxon>Eukaryota</taxon>
        <taxon>Metazoa</taxon>
        <taxon>Cnidaria</taxon>
        <taxon>Anthozoa</taxon>
        <taxon>Octocorallia</taxon>
        <taxon>Malacalcyonacea</taxon>
        <taxon>Plexauridae</taxon>
        <taxon>Paramuricea</taxon>
    </lineage>
</organism>
<dbReference type="GO" id="GO:0015501">
    <property type="term" value="F:glutamate:sodium symporter activity"/>
    <property type="evidence" value="ECO:0007669"/>
    <property type="project" value="TreeGrafter"/>
</dbReference>
<evidence type="ECO:0000256" key="9">
    <source>
        <dbReference type="ARBA" id="ARBA00022679"/>
    </source>
</evidence>
<evidence type="ECO:0000256" key="7">
    <source>
        <dbReference type="ARBA" id="ARBA00022448"/>
    </source>
</evidence>
<dbReference type="SUPFAM" id="SSF53901">
    <property type="entry name" value="Thiolase-like"/>
    <property type="match status" value="2"/>
</dbReference>
<dbReference type="GO" id="GO:0015175">
    <property type="term" value="F:neutral L-amino acid transmembrane transporter activity"/>
    <property type="evidence" value="ECO:0007669"/>
    <property type="project" value="TreeGrafter"/>
</dbReference>
<keyword evidence="9" id="KW-0808">Transferase</keyword>
<evidence type="ECO:0000256" key="32">
    <source>
        <dbReference type="ARBA" id="ARBA00032316"/>
    </source>
</evidence>
<evidence type="ECO:0000256" key="11">
    <source>
        <dbReference type="ARBA" id="ARBA00022847"/>
    </source>
</evidence>
<keyword evidence="13" id="KW-0445">Lipid transport</keyword>
<evidence type="ECO:0000256" key="29">
    <source>
        <dbReference type="ARBA" id="ARBA00031275"/>
    </source>
</evidence>
<comment type="catalytic activity">
    <reaction evidence="23">
        <text>propanoyl-CoA + tetradecanoyl-CoA = 3-oxo-2-methylhexadecanoyl-CoA + CoA</text>
        <dbReference type="Rhea" id="RHEA:46344"/>
        <dbReference type="ChEBI" id="CHEBI:57287"/>
        <dbReference type="ChEBI" id="CHEBI:57385"/>
        <dbReference type="ChEBI" id="CHEBI:57392"/>
        <dbReference type="ChEBI" id="CHEBI:86042"/>
    </reaction>
    <physiologicalReaction direction="right-to-left" evidence="23">
        <dbReference type="Rhea" id="RHEA:46346"/>
    </physiologicalReaction>
</comment>
<dbReference type="EC" id="2.3.1.16" evidence="22"/>
<keyword evidence="14" id="KW-0443">Lipid metabolism</keyword>
<dbReference type="PANTHER" id="PTHR11958">
    <property type="entry name" value="SODIUM/DICARBOXYLATE SYMPORTER-RELATED"/>
    <property type="match status" value="1"/>
</dbReference>
<evidence type="ECO:0000256" key="28">
    <source>
        <dbReference type="ARBA" id="ARBA00030851"/>
    </source>
</evidence>
<evidence type="ECO:0000256" key="17">
    <source>
        <dbReference type="ARBA" id="ARBA00023136"/>
    </source>
</evidence>
<evidence type="ECO:0000256" key="43">
    <source>
        <dbReference type="ARBA" id="ARBA00049306"/>
    </source>
</evidence>
<evidence type="ECO:0000256" key="18">
    <source>
        <dbReference type="ARBA" id="ARBA00023140"/>
    </source>
</evidence>
<dbReference type="GO" id="GO:0005313">
    <property type="term" value="F:L-glutamate transmembrane transporter activity"/>
    <property type="evidence" value="ECO:0007669"/>
    <property type="project" value="TreeGrafter"/>
</dbReference>
<dbReference type="Proteomes" id="UP001152795">
    <property type="component" value="Unassembled WGS sequence"/>
</dbReference>
<dbReference type="NCBIfam" id="NF006102">
    <property type="entry name" value="PRK08256.1"/>
    <property type="match status" value="1"/>
</dbReference>
<evidence type="ECO:0000256" key="26">
    <source>
        <dbReference type="ARBA" id="ARBA00029287"/>
    </source>
</evidence>
<feature type="domain" description="Thiolase N-terminal" evidence="45">
    <location>
        <begin position="6"/>
        <end position="230"/>
    </location>
</feature>
<evidence type="ECO:0000256" key="42">
    <source>
        <dbReference type="ARBA" id="ARBA00049270"/>
    </source>
</evidence>
<dbReference type="GO" id="GO:0006629">
    <property type="term" value="P:lipid metabolic process"/>
    <property type="evidence" value="ECO:0007669"/>
    <property type="project" value="UniProtKB-KW"/>
</dbReference>
<keyword evidence="12" id="KW-1133">Transmembrane helix</keyword>
<dbReference type="Gene3D" id="1.10.3860.10">
    <property type="entry name" value="Sodium:dicarboxylate symporter"/>
    <property type="match status" value="1"/>
</dbReference>
<dbReference type="CDD" id="cd00829">
    <property type="entry name" value="SCP-x_thiolase"/>
    <property type="match status" value="1"/>
</dbReference>
<evidence type="ECO:0000256" key="36">
    <source>
        <dbReference type="ARBA" id="ARBA00047485"/>
    </source>
</evidence>
<dbReference type="SUPFAM" id="SSF55718">
    <property type="entry name" value="SCP-like"/>
    <property type="match status" value="1"/>
</dbReference>
<evidence type="ECO:0000256" key="13">
    <source>
        <dbReference type="ARBA" id="ARBA00023055"/>
    </source>
</evidence>
<dbReference type="EMBL" id="CACRXK020000558">
    <property type="protein sequence ID" value="CAB3982950.1"/>
    <property type="molecule type" value="Genomic_DNA"/>
</dbReference>
<evidence type="ECO:0000256" key="6">
    <source>
        <dbReference type="ARBA" id="ARBA00014545"/>
    </source>
</evidence>
<dbReference type="GO" id="GO:0050633">
    <property type="term" value="F:acetyl-CoA C-myristoyltransferase activity"/>
    <property type="evidence" value="ECO:0007669"/>
    <property type="project" value="UniProtKB-EC"/>
</dbReference>
<evidence type="ECO:0000256" key="30">
    <source>
        <dbReference type="ARBA" id="ARBA00031346"/>
    </source>
</evidence>
<dbReference type="PROSITE" id="PS00737">
    <property type="entry name" value="THIOLASE_2"/>
    <property type="match status" value="1"/>
</dbReference>
<evidence type="ECO:0000256" key="39">
    <source>
        <dbReference type="ARBA" id="ARBA00048553"/>
    </source>
</evidence>
<evidence type="ECO:0000256" key="8">
    <source>
        <dbReference type="ARBA" id="ARBA00022490"/>
    </source>
</evidence>
<sequence>MGKQRVFVAGVGMTKFEKPGSSDKDYPDFAKEAATKALKDAAISYTDVEQVVCGYVYGDSTCGQRAVYEIGMTGVPVYNVNNACATGSSALFLAKQLVEGGISSCVLALGFEKMEKGSLQGKYSDRAIPIEKHIGVMAETHGIAPAPVTPQMFGNAGREHMAKYGTKPEHFAKIAYKNHKHSVNNPLSQFQTDYTLEEIMNSRMVYEPLTKLQCCPTSDGAAAAVICNEEFIKRNPSLRSRCVEILGMEMATDLSSTFNENSCIKMVGYDMTKVAAKKLYDKTGIPPTSAQVIELHDCFSTNELLTYEALGLCPEGKGGELVDSGNNTYGGKHVINPSGGLISKGHPLGATGLAQCTELCSQLRGECGKRQVPGAVIALQHNLGLGGAVVVAFYKKAFPQNEDIDRTDIGGSDFKSATVFEHMAERLRKEGAEVVKKIKAIFSFEITDDSNGKTGRWTVDLKNGSGSIKYGANAGKVDCTLTMKDEDFYKLGTGSLNPQTAFFQGKVKVSGNRRLTKVTRFRDIQSLPCSERLKARTTTIRSAVHFMDACVFLGFLIGALVNDPVQDSSNPKKIIMYISFPGEILMRLLKMVILPLIVSSLIVALAVLDAKAAGRLGRRALLYYFTTTILAVILGIILVVSIKPGEGKGDKKGTESKHVEPVDSLLDLIRNCFPDNLVASAFVSVQTKYKEMDEKVYFVNKSITDVMMDPKNMSSFLSSNMINPWSVSSMAAQGQVKIIKTETTYTYDGLESSSKMNILGIVCFSVAFGAILSSMGEAGRPVTVFFTILLEVIMKLVTLIIWYSPIGICSLIAGKVASMESISDVLTKLGLYMATVISGLVIHAVIVLPLAYFIFTRKNPFKFIFGLRAALLTAFGTSSSSATLPVTFKCLEENNHIDQRVSRFVLPIGATVNMDGTALYEAVAAIFIAQLNNIDLTFGEIIIT</sequence>
<comment type="function">
    <text evidence="34">Mediates the transfer of all common phospholipids, cholesterol and gangliosides from the endoplasmic reticulum to the plasma membrane. May play a role in regulating steroidogenesis. Stimulates the microsomal conversion of 7-dehydrocholesterol to cholesterol. Also binds fatty acids and fatty acyl Coenzyme A (CoA) such as phytanoyl-CoA. Involved in the regulation phospholipid synthesis in endoplasmic reticulum enhancing the incorporation of exogenous fatty acid into glycerides. Seems to stimulate the rate-limiting step in phosphatidic acid formation mediated by GPAT3. Isoforms SCP2 and SCPx cooperate in peroxisomal oxidation of certain naturally occurring tetramethyl-branched fatty acyl-CoAs.</text>
</comment>
<keyword evidence="49" id="KW-1185">Reference proteome</keyword>
<comment type="catalytic activity">
    <reaction evidence="36">
        <text>tetradecanoyl-CoA + acetyl-CoA = 3-oxohexadecanoyl-CoA + CoA</text>
        <dbReference type="Rhea" id="RHEA:18161"/>
        <dbReference type="ChEBI" id="CHEBI:57287"/>
        <dbReference type="ChEBI" id="CHEBI:57288"/>
        <dbReference type="ChEBI" id="CHEBI:57349"/>
        <dbReference type="ChEBI" id="CHEBI:57385"/>
        <dbReference type="EC" id="2.3.1.155"/>
    </reaction>
    <physiologicalReaction direction="right-to-left" evidence="36">
        <dbReference type="Rhea" id="RHEA:18163"/>
    </physiologicalReaction>
</comment>
<evidence type="ECO:0000256" key="44">
    <source>
        <dbReference type="ARBA" id="ARBA00049542"/>
    </source>
</evidence>
<comment type="catalytic activity">
    <reaction evidence="39">
        <text>butanoyl-CoA + acetyl-CoA = 3-oxohexanoyl-CoA + CoA</text>
        <dbReference type="Rhea" id="RHEA:31111"/>
        <dbReference type="ChEBI" id="CHEBI:57287"/>
        <dbReference type="ChEBI" id="CHEBI:57288"/>
        <dbReference type="ChEBI" id="CHEBI:57371"/>
        <dbReference type="ChEBI" id="CHEBI:62418"/>
    </reaction>
    <physiologicalReaction direction="right-to-left" evidence="39">
        <dbReference type="Rhea" id="RHEA:31113"/>
    </physiologicalReaction>
</comment>
<comment type="catalytic activity">
    <reaction evidence="26">
        <text>7-dehydrocholesterol(in) = 7-dehydrocholesterol(out)</text>
        <dbReference type="Rhea" id="RHEA:62960"/>
        <dbReference type="ChEBI" id="CHEBI:17759"/>
    </reaction>
</comment>
<evidence type="ECO:0000256" key="34">
    <source>
        <dbReference type="ARBA" id="ARBA00045738"/>
    </source>
</evidence>
<comment type="function">
    <text evidence="35">Plays a crucial role in the peroxisomal oxidation of branched-chain fatty acids. Catalyzes the last step of the peroxisomal beta-oxidation of branched chain fatty acids and the side chain of the bile acid intermediates di- and trihydroxycoprostanic acids (DHCA and THCA). Also active with medium and long straight chain 3-oxoacyl-CoAs. Stimulates the microsomal conversion of 7-dehydrocholesterol to cholesterol and transfers phosphatidylcholine and 7-dehydrocholesterol between membrances, in vitro. Isoforms SCP2 and SCPx cooperate in peroxisomal oxidation of certain naturally occurring tetramethyl-branched fatty acyl-CoAs.</text>
</comment>
<evidence type="ECO:0000256" key="27">
    <source>
        <dbReference type="ARBA" id="ARBA00030531"/>
    </source>
</evidence>
<evidence type="ECO:0000256" key="22">
    <source>
        <dbReference type="ARBA" id="ARBA00024073"/>
    </source>
</evidence>
<dbReference type="PROSITE" id="PS00098">
    <property type="entry name" value="THIOLASE_1"/>
    <property type="match status" value="1"/>
</dbReference>
<comment type="catalytic activity">
    <reaction evidence="41">
        <text>hexadecanoyl-CoA + acetyl-CoA = 3-oxooctadecanoyl-CoA + CoA</text>
        <dbReference type="Rhea" id="RHEA:35279"/>
        <dbReference type="ChEBI" id="CHEBI:57287"/>
        <dbReference type="ChEBI" id="CHEBI:57288"/>
        <dbReference type="ChEBI" id="CHEBI:57379"/>
        <dbReference type="ChEBI" id="CHEBI:71407"/>
    </reaction>
    <physiologicalReaction direction="right-to-left" evidence="41">
        <dbReference type="Rhea" id="RHEA:35281"/>
    </physiologicalReaction>
</comment>
<dbReference type="InterPro" id="IPR020616">
    <property type="entry name" value="Thiolase_N"/>
</dbReference>
<dbReference type="InterPro" id="IPR036527">
    <property type="entry name" value="SCP2_sterol-bd_dom_sf"/>
</dbReference>
<dbReference type="EC" id="2.3.1.155" evidence="21"/>
<name>A0A6S7GC64_PARCT</name>
<accession>A0A6S7GC64</accession>
<keyword evidence="18" id="KW-0576">Peroxisome</keyword>